<dbReference type="CDD" id="cd03317">
    <property type="entry name" value="NAAAR"/>
    <property type="match status" value="1"/>
</dbReference>
<name>A0A401IMT8_APHSA</name>
<gene>
    <name evidence="8" type="ORF">AsFPU1_3991</name>
</gene>
<dbReference type="Pfam" id="PF02746">
    <property type="entry name" value="MR_MLE_N"/>
    <property type="match status" value="1"/>
</dbReference>
<protein>
    <recommendedName>
        <fullName evidence="5 6">o-succinylbenzoate synthase</fullName>
        <ecNumber evidence="5 6">4.2.1.113</ecNumber>
    </recommendedName>
</protein>
<dbReference type="InterPro" id="IPR029017">
    <property type="entry name" value="Enolase-like_N"/>
</dbReference>
<evidence type="ECO:0000256" key="2">
    <source>
        <dbReference type="ARBA" id="ARBA00022723"/>
    </source>
</evidence>
<evidence type="ECO:0000313" key="9">
    <source>
        <dbReference type="Proteomes" id="UP000287247"/>
    </source>
</evidence>
<evidence type="ECO:0000313" key="8">
    <source>
        <dbReference type="EMBL" id="GBF82561.1"/>
    </source>
</evidence>
<feature type="domain" description="Mandelate racemase/muconate lactonizing enzyme C-terminal" evidence="7">
    <location>
        <begin position="142"/>
        <end position="234"/>
    </location>
</feature>
<evidence type="ECO:0000259" key="7">
    <source>
        <dbReference type="SMART" id="SM00922"/>
    </source>
</evidence>
<evidence type="ECO:0000256" key="6">
    <source>
        <dbReference type="NCBIfam" id="TIGR01928"/>
    </source>
</evidence>
<accession>A0A401IMT8</accession>
<dbReference type="NCBIfam" id="TIGR01928">
    <property type="entry name" value="menC_lowGC_arch"/>
    <property type="match status" value="1"/>
</dbReference>
<dbReference type="Gene3D" id="3.20.20.120">
    <property type="entry name" value="Enolase-like C-terminal domain"/>
    <property type="match status" value="1"/>
</dbReference>
<keyword evidence="2" id="KW-0479">Metal-binding</keyword>
<dbReference type="GO" id="GO:0042372">
    <property type="term" value="P:phylloquinone biosynthetic process"/>
    <property type="evidence" value="ECO:0007669"/>
    <property type="project" value="UniProtKB-UniPathway"/>
</dbReference>
<dbReference type="SFLD" id="SFLDF00009">
    <property type="entry name" value="o-succinylbenzoate_synthase"/>
    <property type="match status" value="1"/>
</dbReference>
<keyword evidence="3" id="KW-0460">Magnesium</keyword>
<sequence length="373" mass="42508">MKIEQADIFLFELPLVKNYVTSFGNITKKRSILVKLYSEGLVGYGEGSSLPFPFYLPEYADVSFLVLQDIIIPEIIGKSFNHPQEIVESFRKIRGYSFAKTAVETAFWDLYSQEFNIPLWEILGGVGNIIDVGSNLGIIRDKQKLIDEVQKKVDDLTPRIKLKIERNWDIKPISIIRENFPTVPLCVDANSAYTLKDIPHLKEFDQFNLMMIEQPLAWDDIIDHAELQQHIKTPICLDESILSAEDARRAIKIKACQIINIKPGRVGGLVEAKKIHDICLKNKINIWCGGMLECSVGRFFNLSIATLIGYSLPADMFSSYDYFADDIVDFPYASFQGKAFVPDNLSNFKVNDEKVEHYSIAKRQIRVLPDKLC</sequence>
<dbReference type="GO" id="GO:0046872">
    <property type="term" value="F:metal ion binding"/>
    <property type="evidence" value="ECO:0007669"/>
    <property type="project" value="UniProtKB-KW"/>
</dbReference>
<reference evidence="9" key="1">
    <citation type="submission" date="2017-05" db="EMBL/GenBank/DDBJ databases">
        <title>Physiological properties and genetic analysis related to exopolysaccharide production of fresh-water unicellular cyanobacterium Aphanothece sacrum, Suizenji Nori, that has been cultured as a food source in Japan.</title>
        <authorList>
            <person name="Kanesaki Y."/>
            <person name="Yoshikawa S."/>
            <person name="Ohki K."/>
        </authorList>
    </citation>
    <scope>NUCLEOTIDE SEQUENCE [LARGE SCALE GENOMIC DNA]</scope>
    <source>
        <strain evidence="9">FPU1</strain>
    </source>
</reference>
<dbReference type="EC" id="4.2.1.113" evidence="5 6"/>
<comment type="cofactor">
    <cofactor evidence="1">
        <name>a divalent metal cation</name>
        <dbReference type="ChEBI" id="CHEBI:60240"/>
    </cofactor>
</comment>
<dbReference type="InterPro" id="IPR013341">
    <property type="entry name" value="Mandelate_racemase_N_dom"/>
</dbReference>
<dbReference type="InterPro" id="IPR013342">
    <property type="entry name" value="Mandelate_racemase_C"/>
</dbReference>
<dbReference type="InterPro" id="IPR029065">
    <property type="entry name" value="Enolase_C-like"/>
</dbReference>
<organism evidence="8 9">
    <name type="scientific">Aphanothece sacrum FPU1</name>
    <dbReference type="NCBI Taxonomy" id="1920663"/>
    <lineage>
        <taxon>Bacteria</taxon>
        <taxon>Bacillati</taxon>
        <taxon>Cyanobacteriota</taxon>
        <taxon>Cyanophyceae</taxon>
        <taxon>Oscillatoriophycideae</taxon>
        <taxon>Chroococcales</taxon>
        <taxon>Aphanothecaceae</taxon>
        <taxon>Aphanothece</taxon>
    </lineage>
</organism>
<dbReference type="SFLD" id="SFLDG00180">
    <property type="entry name" value="muconate_cycloisomerase"/>
    <property type="match status" value="1"/>
</dbReference>
<evidence type="ECO:0000256" key="1">
    <source>
        <dbReference type="ARBA" id="ARBA00001968"/>
    </source>
</evidence>
<dbReference type="RefSeq" id="WP_124973694.1">
    <property type="nucleotide sequence ID" value="NZ_BDQK01000017.1"/>
</dbReference>
<evidence type="ECO:0000256" key="3">
    <source>
        <dbReference type="ARBA" id="ARBA00022842"/>
    </source>
</evidence>
<keyword evidence="9" id="KW-1185">Reference proteome</keyword>
<dbReference type="SUPFAM" id="SSF51604">
    <property type="entry name" value="Enolase C-terminal domain-like"/>
    <property type="match status" value="1"/>
</dbReference>
<dbReference type="OrthoDB" id="9774531at2"/>
<dbReference type="AlphaFoldDB" id="A0A401IMT8"/>
<dbReference type="GO" id="GO:0043748">
    <property type="term" value="F:O-succinylbenzoate synthase activity"/>
    <property type="evidence" value="ECO:0007669"/>
    <property type="project" value="UniProtKB-EC"/>
</dbReference>
<dbReference type="PANTHER" id="PTHR48073">
    <property type="entry name" value="O-SUCCINYLBENZOATE SYNTHASE-RELATED"/>
    <property type="match status" value="1"/>
</dbReference>
<dbReference type="UniPathway" id="UPA00995"/>
<proteinExistence type="predicted"/>
<keyword evidence="4" id="KW-0456">Lyase</keyword>
<evidence type="ECO:0000256" key="5">
    <source>
        <dbReference type="ARBA" id="ARBA00029491"/>
    </source>
</evidence>
<dbReference type="Proteomes" id="UP000287247">
    <property type="component" value="Unassembled WGS sequence"/>
</dbReference>
<dbReference type="SFLD" id="SFLDS00001">
    <property type="entry name" value="Enolase"/>
    <property type="match status" value="1"/>
</dbReference>
<evidence type="ECO:0000256" key="4">
    <source>
        <dbReference type="ARBA" id="ARBA00023239"/>
    </source>
</evidence>
<dbReference type="GO" id="GO:0009234">
    <property type="term" value="P:menaquinone biosynthetic process"/>
    <property type="evidence" value="ECO:0007669"/>
    <property type="project" value="UniProtKB-UniRule"/>
</dbReference>
<dbReference type="PANTHER" id="PTHR48073:SF5">
    <property type="entry name" value="O-SUCCINYLBENZOATE SYNTHASE"/>
    <property type="match status" value="1"/>
</dbReference>
<dbReference type="InterPro" id="IPR010197">
    <property type="entry name" value="OSBS/NAAAR"/>
</dbReference>
<dbReference type="InterPro" id="IPR036849">
    <property type="entry name" value="Enolase-like_C_sf"/>
</dbReference>
<dbReference type="SUPFAM" id="SSF54826">
    <property type="entry name" value="Enolase N-terminal domain-like"/>
    <property type="match status" value="1"/>
</dbReference>
<dbReference type="EMBL" id="BDQK01000017">
    <property type="protein sequence ID" value="GBF82561.1"/>
    <property type="molecule type" value="Genomic_DNA"/>
</dbReference>
<dbReference type="GO" id="GO:0016854">
    <property type="term" value="F:racemase and epimerase activity"/>
    <property type="evidence" value="ECO:0007669"/>
    <property type="project" value="UniProtKB-ARBA"/>
</dbReference>
<comment type="caution">
    <text evidence="8">The sequence shown here is derived from an EMBL/GenBank/DDBJ whole genome shotgun (WGS) entry which is preliminary data.</text>
</comment>
<dbReference type="Gene3D" id="3.30.390.10">
    <property type="entry name" value="Enolase-like, N-terminal domain"/>
    <property type="match status" value="1"/>
</dbReference>
<dbReference type="Pfam" id="PF13378">
    <property type="entry name" value="MR_MLE_C"/>
    <property type="match status" value="1"/>
</dbReference>
<dbReference type="UniPathway" id="UPA01057">
    <property type="reaction ID" value="UER00165"/>
</dbReference>
<dbReference type="SMART" id="SM00922">
    <property type="entry name" value="MR_MLE"/>
    <property type="match status" value="1"/>
</dbReference>